<dbReference type="Pfam" id="PF01344">
    <property type="entry name" value="Kelch_1"/>
    <property type="match status" value="1"/>
</dbReference>
<dbReference type="EMBL" id="CP047591">
    <property type="protein sequence ID" value="QHI72001.1"/>
    <property type="molecule type" value="Genomic_DNA"/>
</dbReference>
<evidence type="ECO:0000256" key="2">
    <source>
        <dbReference type="ARBA" id="ARBA00022737"/>
    </source>
</evidence>
<dbReference type="Proteomes" id="UP000463883">
    <property type="component" value="Chromosome"/>
</dbReference>
<reference evidence="4 5" key="1">
    <citation type="submission" date="2020-01" db="EMBL/GenBank/DDBJ databases">
        <title>Genomic analysis of Aminipila sp. CBA3637.</title>
        <authorList>
            <person name="Kim Y.B."/>
            <person name="Roh S.W."/>
        </authorList>
    </citation>
    <scope>NUCLEOTIDE SEQUENCE [LARGE SCALE GENOMIC DNA]</scope>
    <source>
        <strain evidence="4 5">CBA3637</strain>
    </source>
</reference>
<sequence length="137" mass="15034">MKQFIAIIMTLCLVLGVSSVSAWADDKATWQKEPSLPASGSGQGACTIGNKIYVVGGGSNTVKIYDLNTKKWTTGAPIPTARHYMGVAVDGQYIYAIGGFSVENWTYSNIVEIYDTVKNEWTTGPLCRWQKLHQLQL</sequence>
<evidence type="ECO:0000313" key="4">
    <source>
        <dbReference type="EMBL" id="QHI72001.1"/>
    </source>
</evidence>
<dbReference type="SUPFAM" id="SSF117281">
    <property type="entry name" value="Kelch motif"/>
    <property type="match status" value="1"/>
</dbReference>
<feature type="signal peptide" evidence="3">
    <location>
        <begin position="1"/>
        <end position="24"/>
    </location>
</feature>
<dbReference type="RefSeq" id="WP_162361771.1">
    <property type="nucleotide sequence ID" value="NZ_CP047591.1"/>
</dbReference>
<evidence type="ECO:0000256" key="3">
    <source>
        <dbReference type="SAM" id="SignalP"/>
    </source>
</evidence>
<keyword evidence="1" id="KW-0880">Kelch repeat</keyword>
<dbReference type="AlphaFoldDB" id="A0A6P1MDU4"/>
<keyword evidence="5" id="KW-1185">Reference proteome</keyword>
<protein>
    <submittedName>
        <fullName evidence="4">Uncharacterized protein</fullName>
    </submittedName>
</protein>
<accession>A0A6P1MDU4</accession>
<dbReference type="SMART" id="SM00612">
    <property type="entry name" value="Kelch"/>
    <property type="match status" value="2"/>
</dbReference>
<keyword evidence="3" id="KW-0732">Signal</keyword>
<dbReference type="InterPro" id="IPR015915">
    <property type="entry name" value="Kelch-typ_b-propeller"/>
</dbReference>
<dbReference type="PANTHER" id="PTHR46344:SF27">
    <property type="entry name" value="KELCH REPEAT SUPERFAMILY PROTEIN"/>
    <property type="match status" value="1"/>
</dbReference>
<dbReference type="InterPro" id="IPR011498">
    <property type="entry name" value="Kelch_2"/>
</dbReference>
<dbReference type="KEGG" id="amic:Ami3637_05955"/>
<gene>
    <name evidence="4" type="ORF">Ami3637_05955</name>
</gene>
<dbReference type="InterPro" id="IPR006652">
    <property type="entry name" value="Kelch_1"/>
</dbReference>
<name>A0A6P1MDU4_9FIRM</name>
<organism evidence="4 5">
    <name type="scientific">Aminipila terrae</name>
    <dbReference type="NCBI Taxonomy" id="2697030"/>
    <lineage>
        <taxon>Bacteria</taxon>
        <taxon>Bacillati</taxon>
        <taxon>Bacillota</taxon>
        <taxon>Clostridia</taxon>
        <taxon>Peptostreptococcales</taxon>
        <taxon>Anaerovoracaceae</taxon>
        <taxon>Aminipila</taxon>
    </lineage>
</organism>
<dbReference type="PANTHER" id="PTHR46344">
    <property type="entry name" value="OS02G0202900 PROTEIN"/>
    <property type="match status" value="1"/>
</dbReference>
<proteinExistence type="predicted"/>
<dbReference type="Pfam" id="PF07646">
    <property type="entry name" value="Kelch_2"/>
    <property type="match status" value="1"/>
</dbReference>
<evidence type="ECO:0000313" key="5">
    <source>
        <dbReference type="Proteomes" id="UP000463883"/>
    </source>
</evidence>
<evidence type="ECO:0000256" key="1">
    <source>
        <dbReference type="ARBA" id="ARBA00022441"/>
    </source>
</evidence>
<dbReference type="Gene3D" id="2.120.10.80">
    <property type="entry name" value="Kelch-type beta propeller"/>
    <property type="match status" value="1"/>
</dbReference>
<feature type="chain" id="PRO_5026691726" evidence="3">
    <location>
        <begin position="25"/>
        <end position="137"/>
    </location>
</feature>
<keyword evidence="2" id="KW-0677">Repeat</keyword>